<keyword evidence="2 5" id="KW-0732">Signal</keyword>
<evidence type="ECO:0000256" key="3">
    <source>
        <dbReference type="ARBA" id="ARBA00022764"/>
    </source>
</evidence>
<feature type="signal peptide" evidence="5">
    <location>
        <begin position="1"/>
        <end position="22"/>
    </location>
</feature>
<name>A0A3L8Q0E8_9GAMM</name>
<protein>
    <submittedName>
        <fullName evidence="7">Lipopolysaccharide transport periplasmic protein LptA</fullName>
    </submittedName>
</protein>
<evidence type="ECO:0000256" key="1">
    <source>
        <dbReference type="ARBA" id="ARBA00022448"/>
    </source>
</evidence>
<evidence type="ECO:0000313" key="8">
    <source>
        <dbReference type="Proteomes" id="UP000281474"/>
    </source>
</evidence>
<sequence length="187" mass="20245">MKRINNILLAALCTMMTFSAVAKQDDLKQDLSISAKSQAGDLKNNKLSYFGNVKITQGSIKIHADEMSAVSDEKSGHKVFVAKGKPATFSQILDSGELGTASAYNIRYDSISGDLVLKGGAELDIGGSKMKAETIRYNIENQHVTAASSGDGNDRVQTIIPAENYQEARNKNKKSSSKPKTKTEKKQ</sequence>
<dbReference type="AlphaFoldDB" id="A0A3L8Q0E8"/>
<feature type="chain" id="PRO_5018327508" evidence="5">
    <location>
        <begin position="23"/>
        <end position="187"/>
    </location>
</feature>
<dbReference type="GO" id="GO:0001530">
    <property type="term" value="F:lipopolysaccharide binding"/>
    <property type="evidence" value="ECO:0007669"/>
    <property type="project" value="InterPro"/>
</dbReference>
<feature type="compositionally biased region" description="Basic residues" evidence="4">
    <location>
        <begin position="171"/>
        <end position="180"/>
    </location>
</feature>
<dbReference type="OrthoDB" id="9795964at2"/>
<dbReference type="Gene3D" id="2.60.450.10">
    <property type="entry name" value="Lipopolysaccharide (LPS) transport protein A like domain"/>
    <property type="match status" value="1"/>
</dbReference>
<keyword evidence="3" id="KW-0574">Periplasm</keyword>
<dbReference type="InterPro" id="IPR052037">
    <property type="entry name" value="LPS_export_LptA"/>
</dbReference>
<dbReference type="NCBIfam" id="TIGR03002">
    <property type="entry name" value="outer_YhbN_LptA"/>
    <property type="match status" value="1"/>
</dbReference>
<accession>A0A3L8Q0E8</accession>
<reference evidence="7 8" key="1">
    <citation type="submission" date="2018-09" db="EMBL/GenBank/DDBJ databases">
        <title>Phylogeny of the Shewanellaceae, and recommendation for two new genera, Pseudoshewanella and Parashewanella.</title>
        <authorList>
            <person name="Wang G."/>
        </authorList>
    </citation>
    <scope>NUCLEOTIDE SEQUENCE [LARGE SCALE GENOMIC DNA]</scope>
    <source>
        <strain evidence="7 8">C51</strain>
    </source>
</reference>
<dbReference type="InterPro" id="IPR005653">
    <property type="entry name" value="OstA-like_N"/>
</dbReference>
<dbReference type="PANTHER" id="PTHR36504">
    <property type="entry name" value="LIPOPOLYSACCHARIDE EXPORT SYSTEM PROTEIN LPTA"/>
    <property type="match status" value="1"/>
</dbReference>
<dbReference type="GO" id="GO:0009279">
    <property type="term" value="C:cell outer membrane"/>
    <property type="evidence" value="ECO:0007669"/>
    <property type="project" value="TreeGrafter"/>
</dbReference>
<comment type="caution">
    <text evidence="7">The sequence shown here is derived from an EMBL/GenBank/DDBJ whole genome shotgun (WGS) entry which is preliminary data.</text>
</comment>
<dbReference type="EMBL" id="QZEI01000018">
    <property type="protein sequence ID" value="RLV60268.1"/>
    <property type="molecule type" value="Genomic_DNA"/>
</dbReference>
<gene>
    <name evidence="7" type="primary">lptA</name>
    <name evidence="7" type="ORF">D5018_07690</name>
</gene>
<feature type="region of interest" description="Disordered" evidence="4">
    <location>
        <begin position="146"/>
        <end position="187"/>
    </location>
</feature>
<dbReference type="PANTHER" id="PTHR36504:SF1">
    <property type="entry name" value="LIPOPOLYSACCHARIDE EXPORT SYSTEM PROTEIN LPTA"/>
    <property type="match status" value="1"/>
</dbReference>
<evidence type="ECO:0000256" key="4">
    <source>
        <dbReference type="SAM" id="MobiDB-lite"/>
    </source>
</evidence>
<keyword evidence="1" id="KW-0813">Transport</keyword>
<dbReference type="InterPro" id="IPR014340">
    <property type="entry name" value="LptA"/>
</dbReference>
<dbReference type="Pfam" id="PF03968">
    <property type="entry name" value="LptD_N"/>
    <property type="match status" value="1"/>
</dbReference>
<dbReference type="Proteomes" id="UP000281474">
    <property type="component" value="Unassembled WGS sequence"/>
</dbReference>
<keyword evidence="8" id="KW-1185">Reference proteome</keyword>
<dbReference type="GO" id="GO:0015920">
    <property type="term" value="P:lipopolysaccharide transport"/>
    <property type="evidence" value="ECO:0007669"/>
    <property type="project" value="InterPro"/>
</dbReference>
<evidence type="ECO:0000259" key="6">
    <source>
        <dbReference type="Pfam" id="PF03968"/>
    </source>
</evidence>
<organism evidence="7 8">
    <name type="scientific">Parashewanella curva</name>
    <dbReference type="NCBI Taxonomy" id="2338552"/>
    <lineage>
        <taxon>Bacteria</taxon>
        <taxon>Pseudomonadati</taxon>
        <taxon>Pseudomonadota</taxon>
        <taxon>Gammaproteobacteria</taxon>
        <taxon>Alteromonadales</taxon>
        <taxon>Shewanellaceae</taxon>
        <taxon>Parashewanella</taxon>
    </lineage>
</organism>
<evidence type="ECO:0000313" key="7">
    <source>
        <dbReference type="EMBL" id="RLV60268.1"/>
    </source>
</evidence>
<evidence type="ECO:0000256" key="5">
    <source>
        <dbReference type="SAM" id="SignalP"/>
    </source>
</evidence>
<dbReference type="RefSeq" id="WP_121838423.1">
    <property type="nucleotide sequence ID" value="NZ_ML014767.1"/>
</dbReference>
<evidence type="ECO:0000256" key="2">
    <source>
        <dbReference type="ARBA" id="ARBA00022729"/>
    </source>
</evidence>
<dbReference type="GO" id="GO:0030288">
    <property type="term" value="C:outer membrane-bounded periplasmic space"/>
    <property type="evidence" value="ECO:0007669"/>
    <property type="project" value="TreeGrafter"/>
</dbReference>
<feature type="domain" description="Organic solvent tolerance-like N-terminal" evidence="6">
    <location>
        <begin position="33"/>
        <end position="142"/>
    </location>
</feature>
<proteinExistence type="predicted"/>
<dbReference type="GO" id="GO:0017089">
    <property type="term" value="F:glycolipid transfer activity"/>
    <property type="evidence" value="ECO:0007669"/>
    <property type="project" value="TreeGrafter"/>
</dbReference>